<evidence type="ECO:0000256" key="1">
    <source>
        <dbReference type="ARBA" id="ARBA00004953"/>
    </source>
</evidence>
<evidence type="ECO:0000256" key="2">
    <source>
        <dbReference type="ARBA" id="ARBA00022573"/>
    </source>
</evidence>
<comment type="caution">
    <text evidence="7">The sequence shown here is derived from an EMBL/GenBank/DDBJ whole genome shotgun (WGS) entry which is preliminary data.</text>
</comment>
<proteinExistence type="predicted"/>
<dbReference type="Gene3D" id="3.40.1010.10">
    <property type="entry name" value="Cobalt-precorrin-4 Transmethylase, Domain 1"/>
    <property type="match status" value="1"/>
</dbReference>
<evidence type="ECO:0000313" key="7">
    <source>
        <dbReference type="EMBL" id="OAN45875.1"/>
    </source>
</evidence>
<dbReference type="InterPro" id="IPR000878">
    <property type="entry name" value="4pyrrol_Mease"/>
</dbReference>
<dbReference type="PANTHER" id="PTHR43182:SF1">
    <property type="entry name" value="COBALT-PRECORRIN-7 C(5)-METHYLTRANSFERASE"/>
    <property type="match status" value="1"/>
</dbReference>
<dbReference type="Pfam" id="PF01135">
    <property type="entry name" value="PCMT"/>
    <property type="match status" value="1"/>
</dbReference>
<keyword evidence="5" id="KW-0949">S-adenosyl-L-methionine</keyword>
<gene>
    <name evidence="7" type="ORF">A6A03_13535</name>
</gene>
<dbReference type="PANTHER" id="PTHR43182">
    <property type="entry name" value="COBALT-PRECORRIN-6B C(15)-METHYLTRANSFERASE (DECARBOXYLATING)"/>
    <property type="match status" value="1"/>
</dbReference>
<keyword evidence="8" id="KW-1185">Reference proteome</keyword>
<sequence length="408" mass="43034">MSRRVPILVVGLTDAGADGLPAKLLQRIARADLLVGGKRHLAAFPEVAAERLAVEASVEPALARLQQAWEAGQTAVVLASGDPLWYGIGASLRRVFPPEALDIVPAPTSAQLAFAALAEPWHDAVLLSAHNRPVAAMIPAVLAAPKAAILTDRQQTPAVIAQALIAAGMDPASRCAVCEQLGGPRQRVVSATLAALVTAEFDPLNVLVVWNDRPVRPIPPGLPDEAFSTEAGQITKREVRLLSLAELALQPGEVLWDIGAGSGAVAIEAARACPTARVYAVERRAVFVEHIHANLRRFPAPNLHAAHGEAPEACADWPDPDAIFVGGSGGRLEAIIALAQQRLRAGGRLVLNLVTAGHLATALALLPAARVVQVQINRGAPIQSDLRFAALNPVFIVTWVKAQSEQRR</sequence>
<dbReference type="InterPro" id="IPR014777">
    <property type="entry name" value="4pyrrole_Mease_sub1"/>
</dbReference>
<dbReference type="SUPFAM" id="SSF53790">
    <property type="entry name" value="Tetrapyrrole methylase"/>
    <property type="match status" value="1"/>
</dbReference>
<keyword evidence="4 7" id="KW-0808">Transferase</keyword>
<organism evidence="7 8">
    <name type="scientific">Chloroflexus islandicus</name>
    <dbReference type="NCBI Taxonomy" id="1707952"/>
    <lineage>
        <taxon>Bacteria</taxon>
        <taxon>Bacillati</taxon>
        <taxon>Chloroflexota</taxon>
        <taxon>Chloroflexia</taxon>
        <taxon>Chloroflexales</taxon>
        <taxon>Chloroflexineae</taxon>
        <taxon>Chloroflexaceae</taxon>
        <taxon>Chloroflexus</taxon>
    </lineage>
</organism>
<dbReference type="InterPro" id="IPR012818">
    <property type="entry name" value="CbiE"/>
</dbReference>
<dbReference type="PIRSF" id="PIRSF036428">
    <property type="entry name" value="CobL"/>
    <property type="match status" value="1"/>
</dbReference>
<dbReference type="GO" id="GO:0009236">
    <property type="term" value="P:cobalamin biosynthetic process"/>
    <property type="evidence" value="ECO:0007669"/>
    <property type="project" value="UniProtKB-UniPathway"/>
</dbReference>
<name>A0A178MCV3_9CHLR</name>
<keyword evidence="2" id="KW-0169">Cobalamin biosynthesis</keyword>
<dbReference type="GO" id="GO:0008276">
    <property type="term" value="F:protein methyltransferase activity"/>
    <property type="evidence" value="ECO:0007669"/>
    <property type="project" value="InterPro"/>
</dbReference>
<dbReference type="STRING" id="1707952.A6A03_13535"/>
<dbReference type="InterPro" id="IPR035996">
    <property type="entry name" value="4pyrrol_Methylase_sf"/>
</dbReference>
<dbReference type="InterPro" id="IPR014008">
    <property type="entry name" value="Cbl_synth_MTase_CbiT"/>
</dbReference>
<dbReference type="SUPFAM" id="SSF53335">
    <property type="entry name" value="S-adenosyl-L-methionine-dependent methyltransferases"/>
    <property type="match status" value="1"/>
</dbReference>
<evidence type="ECO:0000313" key="8">
    <source>
        <dbReference type="Proteomes" id="UP000078287"/>
    </source>
</evidence>
<protein>
    <submittedName>
        <fullName evidence="7">Precorrin-6Y C5,15-methyltransferase</fullName>
    </submittedName>
</protein>
<evidence type="ECO:0000256" key="4">
    <source>
        <dbReference type="ARBA" id="ARBA00022679"/>
    </source>
</evidence>
<dbReference type="EMBL" id="LWQS01000050">
    <property type="protein sequence ID" value="OAN45875.1"/>
    <property type="molecule type" value="Genomic_DNA"/>
</dbReference>
<keyword evidence="3 7" id="KW-0489">Methyltransferase</keyword>
<dbReference type="RefSeq" id="WP_066786944.1">
    <property type="nucleotide sequence ID" value="NZ_LWQS01000050.1"/>
</dbReference>
<dbReference type="InterPro" id="IPR014776">
    <property type="entry name" value="4pyrrole_Mease_sub2"/>
</dbReference>
<dbReference type="OrthoDB" id="9780707at2"/>
<dbReference type="CDD" id="cd02440">
    <property type="entry name" value="AdoMet_MTases"/>
    <property type="match status" value="1"/>
</dbReference>
<dbReference type="InterPro" id="IPR006365">
    <property type="entry name" value="Cbl_synth_CobL"/>
</dbReference>
<evidence type="ECO:0000259" key="6">
    <source>
        <dbReference type="Pfam" id="PF00590"/>
    </source>
</evidence>
<dbReference type="GO" id="GO:0032259">
    <property type="term" value="P:methylation"/>
    <property type="evidence" value="ECO:0007669"/>
    <property type="project" value="UniProtKB-KW"/>
</dbReference>
<dbReference type="UniPathway" id="UPA00148"/>
<dbReference type="Pfam" id="PF00590">
    <property type="entry name" value="TP_methylase"/>
    <property type="match status" value="1"/>
</dbReference>
<dbReference type="InterPro" id="IPR050714">
    <property type="entry name" value="Cobalamin_biosynth_MTase"/>
</dbReference>
<accession>A0A178MCV3</accession>
<dbReference type="Gene3D" id="3.40.50.150">
    <property type="entry name" value="Vaccinia Virus protein VP39"/>
    <property type="match status" value="1"/>
</dbReference>
<evidence type="ECO:0000256" key="5">
    <source>
        <dbReference type="ARBA" id="ARBA00022691"/>
    </source>
</evidence>
<dbReference type="NCBIfam" id="TIGR02469">
    <property type="entry name" value="CbiT"/>
    <property type="match status" value="1"/>
</dbReference>
<dbReference type="Proteomes" id="UP000078287">
    <property type="component" value="Unassembled WGS sequence"/>
</dbReference>
<dbReference type="Gene3D" id="3.30.950.10">
    <property type="entry name" value="Methyltransferase, Cobalt-precorrin-4 Transmethylase, Domain 2"/>
    <property type="match status" value="1"/>
</dbReference>
<comment type="pathway">
    <text evidence="1">Cofactor biosynthesis; adenosylcobalamin biosynthesis.</text>
</comment>
<feature type="domain" description="Tetrapyrrole methylase" evidence="6">
    <location>
        <begin position="7"/>
        <end position="196"/>
    </location>
</feature>
<dbReference type="InterPro" id="IPR029063">
    <property type="entry name" value="SAM-dependent_MTases_sf"/>
</dbReference>
<evidence type="ECO:0000256" key="3">
    <source>
        <dbReference type="ARBA" id="ARBA00022603"/>
    </source>
</evidence>
<dbReference type="AlphaFoldDB" id="A0A178MCV3"/>
<reference evidence="7 8" key="1">
    <citation type="submission" date="2016-04" db="EMBL/GenBank/DDBJ databases">
        <title>Chloroflexus islandicus sp. nov., a thermophilic filamentous anoxygenic phototrophic bacterium from geyser Strokkur (Iceland).</title>
        <authorList>
            <person name="Gaisin V.A."/>
            <person name="Kalashnikov A.M."/>
            <person name="Sukhacheva M.V."/>
            <person name="Grouzdev D.S."/>
            <person name="Ivanov T.M."/>
            <person name="Kuznetsov B."/>
            <person name="Gorlenko V.M."/>
        </authorList>
    </citation>
    <scope>NUCLEOTIDE SEQUENCE [LARGE SCALE GENOMIC DNA]</scope>
    <source>
        <strain evidence="8">isl-2</strain>
    </source>
</reference>
<dbReference type="NCBIfam" id="TIGR02467">
    <property type="entry name" value="CbiE"/>
    <property type="match status" value="1"/>
</dbReference>
<dbReference type="CDD" id="cd11644">
    <property type="entry name" value="Precorrin-6Y-MT"/>
    <property type="match status" value="1"/>
</dbReference>